<keyword evidence="2" id="KW-1185">Reference proteome</keyword>
<accession>A0ABV0TYE9</accession>
<evidence type="ECO:0000313" key="2">
    <source>
        <dbReference type="Proteomes" id="UP001482620"/>
    </source>
</evidence>
<protein>
    <submittedName>
        <fullName evidence="1">Uncharacterized protein</fullName>
    </submittedName>
</protein>
<proteinExistence type="predicted"/>
<name>A0ABV0TYE9_9TELE</name>
<comment type="caution">
    <text evidence="1">The sequence shown here is derived from an EMBL/GenBank/DDBJ whole genome shotgun (WGS) entry which is preliminary data.</text>
</comment>
<sequence length="104" mass="11928">MKAQSPNTLNESHVHFHSETHTTTSPKCIIFSATISITPQGIFTDLFHHIEMSFDGVIHLQFLFTSYKVQKRTTLQNITCEMFCHSSRTTRHLSIKKKASITTF</sequence>
<dbReference type="Proteomes" id="UP001482620">
    <property type="component" value="Unassembled WGS sequence"/>
</dbReference>
<reference evidence="1 2" key="1">
    <citation type="submission" date="2021-06" db="EMBL/GenBank/DDBJ databases">
        <authorList>
            <person name="Palmer J.M."/>
        </authorList>
    </citation>
    <scope>NUCLEOTIDE SEQUENCE [LARGE SCALE GENOMIC DNA]</scope>
    <source>
        <strain evidence="2">if_2019</strain>
        <tissue evidence="1">Muscle</tissue>
    </source>
</reference>
<dbReference type="EMBL" id="JAHRIQ010047607">
    <property type="protein sequence ID" value="MEQ2236648.1"/>
    <property type="molecule type" value="Genomic_DNA"/>
</dbReference>
<organism evidence="1 2">
    <name type="scientific">Ilyodon furcidens</name>
    <name type="common">goldbreast splitfin</name>
    <dbReference type="NCBI Taxonomy" id="33524"/>
    <lineage>
        <taxon>Eukaryota</taxon>
        <taxon>Metazoa</taxon>
        <taxon>Chordata</taxon>
        <taxon>Craniata</taxon>
        <taxon>Vertebrata</taxon>
        <taxon>Euteleostomi</taxon>
        <taxon>Actinopterygii</taxon>
        <taxon>Neopterygii</taxon>
        <taxon>Teleostei</taxon>
        <taxon>Neoteleostei</taxon>
        <taxon>Acanthomorphata</taxon>
        <taxon>Ovalentaria</taxon>
        <taxon>Atherinomorphae</taxon>
        <taxon>Cyprinodontiformes</taxon>
        <taxon>Goodeidae</taxon>
        <taxon>Ilyodon</taxon>
    </lineage>
</organism>
<evidence type="ECO:0000313" key="1">
    <source>
        <dbReference type="EMBL" id="MEQ2236648.1"/>
    </source>
</evidence>
<gene>
    <name evidence="1" type="ORF">ILYODFUR_014802</name>
</gene>